<dbReference type="Pfam" id="PF12326">
    <property type="entry name" value="EOS1"/>
    <property type="match status" value="1"/>
</dbReference>
<dbReference type="PANTHER" id="PTHR28147">
    <property type="entry name" value="N-GLYCOSYLATION PROTEIN EOS1"/>
    <property type="match status" value="1"/>
</dbReference>
<dbReference type="HOGENOM" id="CLU_586752_0_0_1"/>
<keyword evidence="2" id="KW-0472">Membrane</keyword>
<feature type="compositionally biased region" description="Polar residues" evidence="1">
    <location>
        <begin position="52"/>
        <end position="74"/>
    </location>
</feature>
<dbReference type="eggNOG" id="KOG2288">
    <property type="taxonomic scope" value="Eukaryota"/>
</dbReference>
<evidence type="ECO:0000313" key="4">
    <source>
        <dbReference type="Proteomes" id="UP000007148"/>
    </source>
</evidence>
<dbReference type="PANTHER" id="PTHR28147:SF1">
    <property type="entry name" value="N-GLYCOSYLATION PROTEIN EOS1"/>
    <property type="match status" value="1"/>
</dbReference>
<dbReference type="Proteomes" id="UP000007148">
    <property type="component" value="Unassembled WGS sequence"/>
</dbReference>
<dbReference type="InterPro" id="IPR021100">
    <property type="entry name" value="N-glycosylation_EOS1"/>
</dbReference>
<keyword evidence="2" id="KW-0812">Transmembrane</keyword>
<sequence>MSLGLQPRRRGHSLFFTPVSDSTSSETATPSSTISRRKSRASGSSSQLSSSLHTAQNSAVNGSRNVYRSSSSPLIYQDPRAVYPPSSYPLGGPEGHRSLRPSHSQSHLQRSRSNSQQQQFYIRPQLVYSRDSGSDELDDDDSRPLLVTRSTHSPARISHSLVAPLSSIRTDTMVSRKSAVEPAENHLRASLHHSRSKTHSNNAKPPSVNGHKSLPLEKHAIVVGISGSSINWSVNFEQLTPLMFQCLRTLAVIPAGVETLHLLARMCTSQPSPDGNTRLDYMAAAAWSLLTAYQVLAFTTGLLNRWRHYYPIASTLIRLLALQAICWPATFYTLRFLQYDGVERPLACWAVIGTTTCITRSIQLWVTSNIDDWHRDSVSTQYSAHTVASIALGFGEKKVLGGTETESEGRSGKRSNGRHIKNNSRKWDWNEVVWKCAFPAGVCYFFMAWSLLFSRELDRLNLSKRD</sequence>
<organism evidence="3 4">
    <name type="scientific">Serendipita indica (strain DSM 11827)</name>
    <name type="common">Root endophyte fungus</name>
    <name type="synonym">Piriformospora indica</name>
    <dbReference type="NCBI Taxonomy" id="1109443"/>
    <lineage>
        <taxon>Eukaryota</taxon>
        <taxon>Fungi</taxon>
        <taxon>Dikarya</taxon>
        <taxon>Basidiomycota</taxon>
        <taxon>Agaricomycotina</taxon>
        <taxon>Agaricomycetes</taxon>
        <taxon>Sebacinales</taxon>
        <taxon>Serendipitaceae</taxon>
        <taxon>Serendipita</taxon>
    </lineage>
</organism>
<dbReference type="GO" id="GO:0034599">
    <property type="term" value="P:cellular response to oxidative stress"/>
    <property type="evidence" value="ECO:0007669"/>
    <property type="project" value="InterPro"/>
</dbReference>
<feature type="compositionally biased region" description="Low complexity" evidence="1">
    <location>
        <begin position="102"/>
        <end position="119"/>
    </location>
</feature>
<feature type="compositionally biased region" description="Basic residues" evidence="1">
    <location>
        <begin position="189"/>
        <end position="198"/>
    </location>
</feature>
<feature type="region of interest" description="Disordered" evidence="1">
    <location>
        <begin position="173"/>
        <end position="211"/>
    </location>
</feature>
<keyword evidence="2" id="KW-1133">Transmembrane helix</keyword>
<dbReference type="GO" id="GO:0005789">
    <property type="term" value="C:endoplasmic reticulum membrane"/>
    <property type="evidence" value="ECO:0007669"/>
    <property type="project" value="InterPro"/>
</dbReference>
<feature type="compositionally biased region" description="Low complexity" evidence="1">
    <location>
        <begin position="41"/>
        <end position="51"/>
    </location>
</feature>
<protein>
    <submittedName>
        <fullName evidence="3">Related to Myp1 protein</fullName>
    </submittedName>
</protein>
<evidence type="ECO:0000313" key="3">
    <source>
        <dbReference type="EMBL" id="CCA68344.1"/>
    </source>
</evidence>
<feature type="compositionally biased region" description="Low complexity" evidence="1">
    <location>
        <begin position="20"/>
        <end position="34"/>
    </location>
</feature>
<feature type="region of interest" description="Disordered" evidence="1">
    <location>
        <begin position="1"/>
        <end position="151"/>
    </location>
</feature>
<dbReference type="STRING" id="1109443.G4TAI1"/>
<dbReference type="OrthoDB" id="2139606at2759"/>
<comment type="caution">
    <text evidence="3">The sequence shown here is derived from an EMBL/GenBank/DDBJ whole genome shotgun (WGS) entry which is preliminary data.</text>
</comment>
<keyword evidence="4" id="KW-1185">Reference proteome</keyword>
<dbReference type="GO" id="GO:0006487">
    <property type="term" value="P:protein N-linked glycosylation"/>
    <property type="evidence" value="ECO:0007669"/>
    <property type="project" value="TreeGrafter"/>
</dbReference>
<reference evidence="3 4" key="1">
    <citation type="journal article" date="2011" name="PLoS Pathog.">
        <title>Endophytic Life Strategies Decoded by Genome and Transcriptome Analyses of the Mutualistic Root Symbiont Piriformospora indica.</title>
        <authorList>
            <person name="Zuccaro A."/>
            <person name="Lahrmann U."/>
            <person name="Guldener U."/>
            <person name="Langen G."/>
            <person name="Pfiffi S."/>
            <person name="Biedenkopf D."/>
            <person name="Wong P."/>
            <person name="Samans B."/>
            <person name="Grimm C."/>
            <person name="Basiewicz M."/>
            <person name="Murat C."/>
            <person name="Martin F."/>
            <person name="Kogel K.H."/>
        </authorList>
    </citation>
    <scope>NUCLEOTIDE SEQUENCE [LARGE SCALE GENOMIC DNA]</scope>
    <source>
        <strain evidence="3 4">DSM 11827</strain>
    </source>
</reference>
<evidence type="ECO:0000256" key="2">
    <source>
        <dbReference type="SAM" id="Phobius"/>
    </source>
</evidence>
<feature type="transmembrane region" description="Helical" evidence="2">
    <location>
        <begin position="281"/>
        <end position="303"/>
    </location>
</feature>
<dbReference type="InParanoid" id="G4TAI1"/>
<feature type="transmembrane region" description="Helical" evidence="2">
    <location>
        <begin position="432"/>
        <end position="454"/>
    </location>
</feature>
<evidence type="ECO:0000256" key="1">
    <source>
        <dbReference type="SAM" id="MobiDB-lite"/>
    </source>
</evidence>
<accession>G4TAI1</accession>
<proteinExistence type="predicted"/>
<dbReference type="EMBL" id="CAFZ01000030">
    <property type="protein sequence ID" value="CCA68344.1"/>
    <property type="molecule type" value="Genomic_DNA"/>
</dbReference>
<gene>
    <name evidence="3" type="ORF">PIIN_02210</name>
</gene>
<name>G4TAI1_SERID</name>
<dbReference type="AlphaFoldDB" id="G4TAI1"/>